<evidence type="ECO:0000256" key="1">
    <source>
        <dbReference type="SAM" id="Phobius"/>
    </source>
</evidence>
<dbReference type="EMBL" id="BAABAH010000017">
    <property type="protein sequence ID" value="GAA3832540.1"/>
    <property type="molecule type" value="Genomic_DNA"/>
</dbReference>
<dbReference type="Proteomes" id="UP001501821">
    <property type="component" value="Unassembled WGS sequence"/>
</dbReference>
<dbReference type="RefSeq" id="WP_344778266.1">
    <property type="nucleotide sequence ID" value="NZ_BAABAH010000017.1"/>
</dbReference>
<reference evidence="3" key="1">
    <citation type="journal article" date="2019" name="Int. J. Syst. Evol. Microbiol.">
        <title>The Global Catalogue of Microorganisms (GCM) 10K type strain sequencing project: providing services to taxonomists for standard genome sequencing and annotation.</title>
        <authorList>
            <consortium name="The Broad Institute Genomics Platform"/>
            <consortium name="The Broad Institute Genome Sequencing Center for Infectious Disease"/>
            <person name="Wu L."/>
            <person name="Ma J."/>
        </authorList>
    </citation>
    <scope>NUCLEOTIDE SEQUENCE [LARGE SCALE GENOMIC DNA]</scope>
    <source>
        <strain evidence="3">JCM 16953</strain>
    </source>
</reference>
<dbReference type="InterPro" id="IPR021449">
    <property type="entry name" value="DUF3099"/>
</dbReference>
<proteinExistence type="predicted"/>
<feature type="transmembrane region" description="Helical" evidence="1">
    <location>
        <begin position="54"/>
        <end position="72"/>
    </location>
</feature>
<evidence type="ECO:0000313" key="2">
    <source>
        <dbReference type="EMBL" id="GAA3832540.1"/>
    </source>
</evidence>
<name>A0ABP7J287_9ACTN</name>
<keyword evidence="1" id="KW-1133">Transmembrane helix</keyword>
<keyword evidence="1" id="KW-0472">Membrane</keyword>
<keyword evidence="3" id="KW-1185">Reference proteome</keyword>
<keyword evidence="1" id="KW-0812">Transmembrane</keyword>
<protein>
    <recommendedName>
        <fullName evidence="4">DUF3099 domain-containing protein</fullName>
    </recommendedName>
</protein>
<accession>A0ABP7J287</accession>
<sequence length="97" mass="10217">MADAPIRITTAGRSRQADLARRQRRYLISMGIRVLCFIGAVIAGIAGINWLWPILVGGALILPYIAVVMANATDSRIDTLPLTGGGDLPPQVGPHGG</sequence>
<dbReference type="Pfam" id="PF11298">
    <property type="entry name" value="DUF3099"/>
    <property type="match status" value="1"/>
</dbReference>
<comment type="caution">
    <text evidence="2">The sequence shown here is derived from an EMBL/GenBank/DDBJ whole genome shotgun (WGS) entry which is preliminary data.</text>
</comment>
<evidence type="ECO:0008006" key="4">
    <source>
        <dbReference type="Google" id="ProtNLM"/>
    </source>
</evidence>
<evidence type="ECO:0000313" key="3">
    <source>
        <dbReference type="Proteomes" id="UP001501821"/>
    </source>
</evidence>
<organism evidence="2 3">
    <name type="scientific">Nocardioides panacisoli</name>
    <dbReference type="NCBI Taxonomy" id="627624"/>
    <lineage>
        <taxon>Bacteria</taxon>
        <taxon>Bacillati</taxon>
        <taxon>Actinomycetota</taxon>
        <taxon>Actinomycetes</taxon>
        <taxon>Propionibacteriales</taxon>
        <taxon>Nocardioidaceae</taxon>
        <taxon>Nocardioides</taxon>
    </lineage>
</organism>
<gene>
    <name evidence="2" type="ORF">GCM10022242_37100</name>
</gene>
<feature type="transmembrane region" description="Helical" evidence="1">
    <location>
        <begin position="26"/>
        <end position="48"/>
    </location>
</feature>